<dbReference type="RefSeq" id="WP_049817654.1">
    <property type="nucleotide sequence ID" value="NZ_FNPC01000001.1"/>
</dbReference>
<dbReference type="InterPro" id="IPR016750">
    <property type="entry name" value="Aceto_COase_bsu/gsu"/>
</dbReference>
<name>A0A1H3ELD8_9EURY</name>
<sequence>MSTTKRITEYLEIDLEDRTWTCTECAETIAPADENYKRGCLVRERHPHEVHRPLIEDADYSFAPDPDWVRIVEFYCPGCGTMVENEYLPPGHPITHDTELDVDALVEEHGGSR</sequence>
<gene>
    <name evidence="1" type="ORF">SAMN05216564_101466</name>
</gene>
<dbReference type="EMBL" id="FNPC01000001">
    <property type="protein sequence ID" value="SDX78769.1"/>
    <property type="molecule type" value="Genomic_DNA"/>
</dbReference>
<reference evidence="2" key="1">
    <citation type="submission" date="2016-10" db="EMBL/GenBank/DDBJ databases">
        <authorList>
            <person name="Varghese N."/>
            <person name="Submissions S."/>
        </authorList>
    </citation>
    <scope>NUCLEOTIDE SEQUENCE [LARGE SCALE GENOMIC DNA]</scope>
    <source>
        <strain evidence="2">DC30,IBRC 10041,KCTC 4046</strain>
    </source>
</reference>
<dbReference type="GeneID" id="43839650"/>
<evidence type="ECO:0000313" key="1">
    <source>
        <dbReference type="EMBL" id="SDX78769.1"/>
    </source>
</evidence>
<dbReference type="Proteomes" id="UP000199079">
    <property type="component" value="Unassembled WGS sequence"/>
</dbReference>
<proteinExistence type="predicted"/>
<keyword evidence="2" id="KW-1185">Reference proteome</keyword>
<protein>
    <submittedName>
        <fullName evidence="1">Acetophenone carboxylase</fullName>
    </submittedName>
</protein>
<accession>A0A1H3ELD8</accession>
<dbReference type="Pfam" id="PF08882">
    <property type="entry name" value="Acetone_carb_G"/>
    <property type="match status" value="1"/>
</dbReference>
<evidence type="ECO:0000313" key="2">
    <source>
        <dbReference type="Proteomes" id="UP000199079"/>
    </source>
</evidence>
<dbReference type="OrthoDB" id="179449at2157"/>
<organism evidence="1 2">
    <name type="scientific">Halopenitus persicus</name>
    <dbReference type="NCBI Taxonomy" id="1048396"/>
    <lineage>
        <taxon>Archaea</taxon>
        <taxon>Methanobacteriati</taxon>
        <taxon>Methanobacteriota</taxon>
        <taxon>Stenosarchaea group</taxon>
        <taxon>Halobacteria</taxon>
        <taxon>Halobacteriales</taxon>
        <taxon>Haloferacaceae</taxon>
        <taxon>Halopenitus</taxon>
    </lineage>
</organism>
<dbReference type="AlphaFoldDB" id="A0A1H3ELD8"/>